<organism evidence="3 4">
    <name type="scientific">Desulfobacca acetoxidans (strain ATCC 700848 / DSM 11109 / ASRB2)</name>
    <dbReference type="NCBI Taxonomy" id="880072"/>
    <lineage>
        <taxon>Bacteria</taxon>
        <taxon>Pseudomonadati</taxon>
        <taxon>Thermodesulfobacteriota</taxon>
        <taxon>Desulfobaccia</taxon>
        <taxon>Desulfobaccales</taxon>
        <taxon>Desulfobaccaceae</taxon>
        <taxon>Desulfobacca</taxon>
    </lineage>
</organism>
<reference evidence="4" key="2">
    <citation type="submission" date="2011-03" db="EMBL/GenBank/DDBJ databases">
        <title>The complete genome of Desulfobacca acetoxidans DSM 11109.</title>
        <authorList>
            <consortium name="US DOE Joint Genome Institute (JGI-PGF)"/>
            <person name="Lucas S."/>
            <person name="Copeland A."/>
            <person name="Lapidus A."/>
            <person name="Bruce D."/>
            <person name="Goodwin L."/>
            <person name="Pitluck S."/>
            <person name="Peters L."/>
            <person name="Kyrpides N."/>
            <person name="Mavromatis K."/>
            <person name="Ivanova N."/>
            <person name="Ovchinnikova G."/>
            <person name="Teshima H."/>
            <person name="Detter J.C."/>
            <person name="Han C."/>
            <person name="Land M."/>
            <person name="Hauser L."/>
            <person name="Markowitz V."/>
            <person name="Cheng J.-F."/>
            <person name="Hugenholtz P."/>
            <person name="Woyke T."/>
            <person name="Wu D."/>
            <person name="Spring S."/>
            <person name="Schueler E."/>
            <person name="Brambilla E."/>
            <person name="Klenk H.-P."/>
            <person name="Eisen J.A."/>
        </authorList>
    </citation>
    <scope>NUCLEOTIDE SEQUENCE [LARGE SCALE GENOMIC DNA]</scope>
    <source>
        <strain evidence="4">ATCC 700848 / DSM 11109 / ASRB2</strain>
    </source>
</reference>
<dbReference type="HOGENOM" id="CLU_089632_1_0_7"/>
<sequence>MLKKQRMSLSKLHPHHFWSDESSLTSLLIFTLGYLIVLNSLSEFSFGRLAARLFFSLIIVAGVFTTFKHRWLRGFALVLAVASLALNWAEEIRPGGGLTTLNVSVSLIYMAFLLAIVINQVFREGPVTGHRIRGAILIYLLLGGLWAMLYQVVALTMPHAFRLPEGMGVGDPDVLQRTLTYFSFITITTTGYGDITPIHPLARTLCMLEALVGQLYPAITLARLVSLAVMHQKENP</sequence>
<dbReference type="Proteomes" id="UP000000483">
    <property type="component" value="Chromosome"/>
</dbReference>
<dbReference type="Gene3D" id="1.10.287.70">
    <property type="match status" value="1"/>
</dbReference>
<dbReference type="STRING" id="880072.Desac_2383"/>
<name>F2NFT5_DESAR</name>
<feature type="transmembrane region" description="Helical" evidence="1">
    <location>
        <begin position="134"/>
        <end position="153"/>
    </location>
</feature>
<dbReference type="KEGG" id="dao:Desac_2383"/>
<dbReference type="RefSeq" id="WP_013707313.1">
    <property type="nucleotide sequence ID" value="NC_015388.1"/>
</dbReference>
<accession>F2NFT5</accession>
<proteinExistence type="predicted"/>
<keyword evidence="1" id="KW-1133">Transmembrane helix</keyword>
<feature type="transmembrane region" description="Helical" evidence="1">
    <location>
        <begin position="71"/>
        <end position="89"/>
    </location>
</feature>
<keyword evidence="4" id="KW-1185">Reference proteome</keyword>
<evidence type="ECO:0000259" key="2">
    <source>
        <dbReference type="Pfam" id="PF07885"/>
    </source>
</evidence>
<gene>
    <name evidence="3" type="ordered locus">Desac_2383</name>
</gene>
<evidence type="ECO:0000313" key="3">
    <source>
        <dbReference type="EMBL" id="AEB10204.1"/>
    </source>
</evidence>
<feature type="transmembrane region" description="Helical" evidence="1">
    <location>
        <begin position="21"/>
        <end position="38"/>
    </location>
</feature>
<feature type="transmembrane region" description="Helical" evidence="1">
    <location>
        <begin position="44"/>
        <end position="64"/>
    </location>
</feature>
<keyword evidence="1" id="KW-0472">Membrane</keyword>
<evidence type="ECO:0000313" key="4">
    <source>
        <dbReference type="Proteomes" id="UP000000483"/>
    </source>
</evidence>
<evidence type="ECO:0000256" key="1">
    <source>
        <dbReference type="SAM" id="Phobius"/>
    </source>
</evidence>
<dbReference type="SUPFAM" id="SSF81324">
    <property type="entry name" value="Voltage-gated potassium channels"/>
    <property type="match status" value="1"/>
</dbReference>
<dbReference type="InterPro" id="IPR013099">
    <property type="entry name" value="K_chnl_dom"/>
</dbReference>
<feature type="transmembrane region" description="Helical" evidence="1">
    <location>
        <begin position="101"/>
        <end position="122"/>
    </location>
</feature>
<reference evidence="3 4" key="1">
    <citation type="journal article" date="2011" name="Stand. Genomic Sci.">
        <title>Complete genome sequence of the acetate-degrading sulfate reducer Desulfobacca acetoxidans type strain (ASRB2).</title>
        <authorList>
            <person name="Goker M."/>
            <person name="Teshima H."/>
            <person name="Lapidus A."/>
            <person name="Nolan M."/>
            <person name="Lucas S."/>
            <person name="Hammon N."/>
            <person name="Deshpande S."/>
            <person name="Cheng J.F."/>
            <person name="Tapia R."/>
            <person name="Han C."/>
            <person name="Goodwin L."/>
            <person name="Pitluck S."/>
            <person name="Huntemann M."/>
            <person name="Liolios K."/>
            <person name="Ivanova N."/>
            <person name="Pagani I."/>
            <person name="Mavromatis K."/>
            <person name="Ovchinikova G."/>
            <person name="Pati A."/>
            <person name="Chen A."/>
            <person name="Palaniappan K."/>
            <person name="Land M."/>
            <person name="Hauser L."/>
            <person name="Brambilla E.M."/>
            <person name="Rohde M."/>
            <person name="Spring S."/>
            <person name="Detter J.C."/>
            <person name="Woyke T."/>
            <person name="Bristow J."/>
            <person name="Eisen J.A."/>
            <person name="Markowitz V."/>
            <person name="Hugenholtz P."/>
            <person name="Kyrpides N.C."/>
            <person name="Klenk H.P."/>
        </authorList>
    </citation>
    <scope>NUCLEOTIDE SEQUENCE [LARGE SCALE GENOMIC DNA]</scope>
    <source>
        <strain evidence="4">ATCC 700848 / DSM 11109 / ASRB2</strain>
    </source>
</reference>
<feature type="domain" description="Potassium channel" evidence="2">
    <location>
        <begin position="180"/>
        <end position="227"/>
    </location>
</feature>
<keyword evidence="1" id="KW-0812">Transmembrane</keyword>
<dbReference type="AlphaFoldDB" id="F2NFT5"/>
<protein>
    <submittedName>
        <fullName evidence="3">Ion transport 2 domain protein</fullName>
    </submittedName>
</protein>
<dbReference type="EMBL" id="CP002629">
    <property type="protein sequence ID" value="AEB10204.1"/>
    <property type="molecule type" value="Genomic_DNA"/>
</dbReference>
<dbReference type="eggNOG" id="ENOG5032Y28">
    <property type="taxonomic scope" value="Bacteria"/>
</dbReference>
<dbReference type="Pfam" id="PF07885">
    <property type="entry name" value="Ion_trans_2"/>
    <property type="match status" value="1"/>
</dbReference>